<dbReference type="InterPro" id="IPR029058">
    <property type="entry name" value="AB_hydrolase_fold"/>
</dbReference>
<dbReference type="EMBL" id="JBHSGU010000002">
    <property type="protein sequence ID" value="MFC4699974.1"/>
    <property type="molecule type" value="Genomic_DNA"/>
</dbReference>
<dbReference type="GO" id="GO:0016787">
    <property type="term" value="F:hydrolase activity"/>
    <property type="evidence" value="ECO:0007669"/>
    <property type="project" value="UniProtKB-KW"/>
</dbReference>
<keyword evidence="2" id="KW-1185">Reference proteome</keyword>
<name>A0ABV9LVB2_9ALTE</name>
<evidence type="ECO:0000313" key="1">
    <source>
        <dbReference type="EMBL" id="MFC4699974.1"/>
    </source>
</evidence>
<dbReference type="PROSITE" id="PS51257">
    <property type="entry name" value="PROKAR_LIPOPROTEIN"/>
    <property type="match status" value="1"/>
</dbReference>
<dbReference type="PANTHER" id="PTHR48098:SF1">
    <property type="entry name" value="DIACYLGLYCEROL ACYLTRANSFERASE_MYCOLYLTRANSFERASE AG85A"/>
    <property type="match status" value="1"/>
</dbReference>
<accession>A0ABV9LVB2</accession>
<dbReference type="Pfam" id="PF00756">
    <property type="entry name" value="Esterase"/>
    <property type="match status" value="1"/>
</dbReference>
<proteinExistence type="predicted"/>
<dbReference type="RefSeq" id="WP_382406991.1">
    <property type="nucleotide sequence ID" value="NZ_JBHSGU010000002.1"/>
</dbReference>
<dbReference type="InterPro" id="IPR050583">
    <property type="entry name" value="Mycobacterial_A85_antigen"/>
</dbReference>
<dbReference type="InterPro" id="IPR000801">
    <property type="entry name" value="Esterase-like"/>
</dbReference>
<reference evidence="2" key="1">
    <citation type="journal article" date="2019" name="Int. J. Syst. Evol. Microbiol.">
        <title>The Global Catalogue of Microorganisms (GCM) 10K type strain sequencing project: providing services to taxonomists for standard genome sequencing and annotation.</title>
        <authorList>
            <consortium name="The Broad Institute Genomics Platform"/>
            <consortium name="The Broad Institute Genome Sequencing Center for Infectious Disease"/>
            <person name="Wu L."/>
            <person name="Ma J."/>
        </authorList>
    </citation>
    <scope>NUCLEOTIDE SEQUENCE [LARGE SCALE GENOMIC DNA]</scope>
    <source>
        <strain evidence="2">KACC 12507</strain>
    </source>
</reference>
<dbReference type="Gene3D" id="3.40.50.1820">
    <property type="entry name" value="alpha/beta hydrolase"/>
    <property type="match status" value="1"/>
</dbReference>
<sequence length="313" mass="35912">MRTINQRTFFLGLALFLFVLVSSGCASHTYVERSTYEQIYSPAMGREMAYSVYTPENWTPSESLPLMVLLHGARDDHKSFDKFGVGLTLDKAIAEGRAPRMIVVSPNGELGFWENWHDGSRLYRDWVVKDLMPHVSKQYSSLPCPEFCYISGISMGGHGAMRFAYYEPNTFSSVAAISAPIISKLHPGEPSLGKTILKWLIPTDRIWGDIDADASNVPKDLDPYISWVERQDMYMQPLLLVWGTEDHKDIVQANSHFQAHLAAHNKPHSWFTYEGKHKWIYWREIMPRVMRFHARQYTDESKPTPIIKVPAQK</sequence>
<evidence type="ECO:0000313" key="2">
    <source>
        <dbReference type="Proteomes" id="UP001595897"/>
    </source>
</evidence>
<dbReference type="PANTHER" id="PTHR48098">
    <property type="entry name" value="ENTEROCHELIN ESTERASE-RELATED"/>
    <property type="match status" value="1"/>
</dbReference>
<dbReference type="Proteomes" id="UP001595897">
    <property type="component" value="Unassembled WGS sequence"/>
</dbReference>
<gene>
    <name evidence="1" type="ORF">ACFO4O_07395</name>
</gene>
<dbReference type="SUPFAM" id="SSF53474">
    <property type="entry name" value="alpha/beta-Hydrolases"/>
    <property type="match status" value="1"/>
</dbReference>
<protein>
    <submittedName>
        <fullName evidence="1">Alpha/beta hydrolase</fullName>
    </submittedName>
</protein>
<keyword evidence="1" id="KW-0378">Hydrolase</keyword>
<organism evidence="1 2">
    <name type="scientific">Glaciecola siphonariae</name>
    <dbReference type="NCBI Taxonomy" id="521012"/>
    <lineage>
        <taxon>Bacteria</taxon>
        <taxon>Pseudomonadati</taxon>
        <taxon>Pseudomonadota</taxon>
        <taxon>Gammaproteobacteria</taxon>
        <taxon>Alteromonadales</taxon>
        <taxon>Alteromonadaceae</taxon>
        <taxon>Glaciecola</taxon>
    </lineage>
</organism>
<comment type="caution">
    <text evidence="1">The sequence shown here is derived from an EMBL/GenBank/DDBJ whole genome shotgun (WGS) entry which is preliminary data.</text>
</comment>